<evidence type="ECO:0000256" key="1">
    <source>
        <dbReference type="SAM" id="Phobius"/>
    </source>
</evidence>
<name>A0A3Q3G2C7_9LABR</name>
<keyword evidence="1" id="KW-1133">Transmembrane helix</keyword>
<feature type="transmembrane region" description="Helical" evidence="1">
    <location>
        <begin position="46"/>
        <end position="74"/>
    </location>
</feature>
<keyword evidence="1" id="KW-0812">Transmembrane</keyword>
<dbReference type="Ensembl" id="ENSLBET00000028529.1">
    <property type="protein sequence ID" value="ENSLBEP00000027226.1"/>
    <property type="gene ID" value="ENSLBEG00000020669.1"/>
</dbReference>
<accession>A0A3Q3G2C7</accession>
<keyword evidence="1" id="KW-0472">Membrane</keyword>
<dbReference type="Proteomes" id="UP000261660">
    <property type="component" value="Unplaced"/>
</dbReference>
<dbReference type="AlphaFoldDB" id="A0A3Q3G2C7"/>
<protein>
    <submittedName>
        <fullName evidence="2">Uncharacterized protein</fullName>
    </submittedName>
</protein>
<dbReference type="InParanoid" id="A0A3Q3G2C7"/>
<keyword evidence="3" id="KW-1185">Reference proteome</keyword>
<proteinExistence type="predicted"/>
<reference evidence="2" key="1">
    <citation type="submission" date="2025-08" db="UniProtKB">
        <authorList>
            <consortium name="Ensembl"/>
        </authorList>
    </citation>
    <scope>IDENTIFICATION</scope>
</reference>
<feature type="transmembrane region" description="Helical" evidence="1">
    <location>
        <begin position="12"/>
        <end position="34"/>
    </location>
</feature>
<reference evidence="2" key="2">
    <citation type="submission" date="2025-09" db="UniProtKB">
        <authorList>
            <consortium name="Ensembl"/>
        </authorList>
    </citation>
    <scope>IDENTIFICATION</scope>
</reference>
<sequence length="99" mass="11659">LFIYEHYAYPLYVLSSFCNFVNVCNFLSFPFLCAKKRFRQFCVDRQLLVPLFFIIHPLCSQSTKCTLGFIYMFWGLYWRGRTLGSFIAHGISLPPPDLL</sequence>
<evidence type="ECO:0000313" key="2">
    <source>
        <dbReference type="Ensembl" id="ENSLBEP00000027226.1"/>
    </source>
</evidence>
<evidence type="ECO:0000313" key="3">
    <source>
        <dbReference type="Proteomes" id="UP000261660"/>
    </source>
</evidence>
<organism evidence="2 3">
    <name type="scientific">Labrus bergylta</name>
    <name type="common">ballan wrasse</name>
    <dbReference type="NCBI Taxonomy" id="56723"/>
    <lineage>
        <taxon>Eukaryota</taxon>
        <taxon>Metazoa</taxon>
        <taxon>Chordata</taxon>
        <taxon>Craniata</taxon>
        <taxon>Vertebrata</taxon>
        <taxon>Euteleostomi</taxon>
        <taxon>Actinopterygii</taxon>
        <taxon>Neopterygii</taxon>
        <taxon>Teleostei</taxon>
        <taxon>Neoteleostei</taxon>
        <taxon>Acanthomorphata</taxon>
        <taxon>Eupercaria</taxon>
        <taxon>Labriformes</taxon>
        <taxon>Labridae</taxon>
        <taxon>Labrus</taxon>
    </lineage>
</organism>